<feature type="transmembrane region" description="Helical" evidence="6">
    <location>
        <begin position="32"/>
        <end position="52"/>
    </location>
</feature>
<keyword evidence="3 6" id="KW-0812">Transmembrane</keyword>
<organism evidence="8 9">
    <name type="scientific">Cellulomonas gelida</name>
    <dbReference type="NCBI Taxonomy" id="1712"/>
    <lineage>
        <taxon>Bacteria</taxon>
        <taxon>Bacillati</taxon>
        <taxon>Actinomycetota</taxon>
        <taxon>Actinomycetes</taxon>
        <taxon>Micrococcales</taxon>
        <taxon>Cellulomonadaceae</taxon>
        <taxon>Cellulomonas</taxon>
    </lineage>
</organism>
<keyword evidence="9" id="KW-1185">Reference proteome</keyword>
<dbReference type="InterPro" id="IPR003807">
    <property type="entry name" value="DUF202"/>
</dbReference>
<evidence type="ECO:0000259" key="7">
    <source>
        <dbReference type="Pfam" id="PF02656"/>
    </source>
</evidence>
<sequence length="123" mass="13215">MSDLRNRRLPAWVYGHGQEPDARFSLANERTFLAWVRTALALLAAGVALEALDLPVEERLRLAASVLLVVLGSLAPLLAWWGWARAERAMRTGAALPAPVGFLVLVVGVAVAGVLVLLGLLLR</sequence>
<dbReference type="PANTHER" id="PTHR34187">
    <property type="entry name" value="FGR18P"/>
    <property type="match status" value="1"/>
</dbReference>
<keyword evidence="5 6" id="KW-0472">Membrane</keyword>
<dbReference type="RefSeq" id="WP_048341677.1">
    <property type="nucleotide sequence ID" value="NZ_BJLQ01000003.1"/>
</dbReference>
<feature type="transmembrane region" description="Helical" evidence="6">
    <location>
        <begin position="95"/>
        <end position="122"/>
    </location>
</feature>
<proteinExistence type="predicted"/>
<evidence type="ECO:0000256" key="2">
    <source>
        <dbReference type="ARBA" id="ARBA00022475"/>
    </source>
</evidence>
<dbReference type="EMBL" id="BJLQ01000003">
    <property type="protein sequence ID" value="GEA83054.1"/>
    <property type="molecule type" value="Genomic_DNA"/>
</dbReference>
<protein>
    <submittedName>
        <fullName evidence="8">Membrane protein</fullName>
    </submittedName>
</protein>
<keyword evidence="4 6" id="KW-1133">Transmembrane helix</keyword>
<feature type="transmembrane region" description="Helical" evidence="6">
    <location>
        <begin position="64"/>
        <end position="83"/>
    </location>
</feature>
<name>A0A4Y3KI53_9CELL</name>
<evidence type="ECO:0000313" key="8">
    <source>
        <dbReference type="EMBL" id="GEA83054.1"/>
    </source>
</evidence>
<evidence type="ECO:0000256" key="6">
    <source>
        <dbReference type="SAM" id="Phobius"/>
    </source>
</evidence>
<keyword evidence="2" id="KW-1003">Cell membrane</keyword>
<reference evidence="8 9" key="1">
    <citation type="submission" date="2019-06" db="EMBL/GenBank/DDBJ databases">
        <title>Whole genome shotgun sequence of Cellulomonas gelida NBRC 3748.</title>
        <authorList>
            <person name="Hosoyama A."/>
            <person name="Uohara A."/>
            <person name="Ohji S."/>
            <person name="Ichikawa N."/>
        </authorList>
    </citation>
    <scope>NUCLEOTIDE SEQUENCE [LARGE SCALE GENOMIC DNA]</scope>
    <source>
        <strain evidence="8 9">NBRC 3748</strain>
    </source>
</reference>
<dbReference type="OrthoDB" id="582337at2"/>
<feature type="domain" description="DUF202" evidence="7">
    <location>
        <begin position="23"/>
        <end position="89"/>
    </location>
</feature>
<dbReference type="AlphaFoldDB" id="A0A4Y3KI53"/>
<evidence type="ECO:0000256" key="3">
    <source>
        <dbReference type="ARBA" id="ARBA00022692"/>
    </source>
</evidence>
<evidence type="ECO:0000313" key="9">
    <source>
        <dbReference type="Proteomes" id="UP000320461"/>
    </source>
</evidence>
<evidence type="ECO:0000256" key="5">
    <source>
        <dbReference type="ARBA" id="ARBA00023136"/>
    </source>
</evidence>
<dbReference type="Proteomes" id="UP000320461">
    <property type="component" value="Unassembled WGS sequence"/>
</dbReference>
<gene>
    <name evidence="8" type="ORF">CGE01nite_03050</name>
</gene>
<accession>A0A4Y3KI53</accession>
<dbReference type="Pfam" id="PF02656">
    <property type="entry name" value="DUF202"/>
    <property type="match status" value="1"/>
</dbReference>
<dbReference type="InterPro" id="IPR052053">
    <property type="entry name" value="IM_YidH-like"/>
</dbReference>
<dbReference type="PANTHER" id="PTHR34187:SF2">
    <property type="entry name" value="DUF202 DOMAIN-CONTAINING PROTEIN"/>
    <property type="match status" value="1"/>
</dbReference>
<evidence type="ECO:0000256" key="4">
    <source>
        <dbReference type="ARBA" id="ARBA00022989"/>
    </source>
</evidence>
<comment type="subcellular location">
    <subcellularLocation>
        <location evidence="1">Cell membrane</location>
        <topology evidence="1">Multi-pass membrane protein</topology>
    </subcellularLocation>
</comment>
<comment type="caution">
    <text evidence="8">The sequence shown here is derived from an EMBL/GenBank/DDBJ whole genome shotgun (WGS) entry which is preliminary data.</text>
</comment>
<dbReference type="GO" id="GO:0005886">
    <property type="term" value="C:plasma membrane"/>
    <property type="evidence" value="ECO:0007669"/>
    <property type="project" value="UniProtKB-SubCell"/>
</dbReference>
<evidence type="ECO:0000256" key="1">
    <source>
        <dbReference type="ARBA" id="ARBA00004651"/>
    </source>
</evidence>